<dbReference type="InterPro" id="IPR028098">
    <property type="entry name" value="Glyco_trans_4-like_N"/>
</dbReference>
<proteinExistence type="predicted"/>
<dbReference type="Pfam" id="PF13439">
    <property type="entry name" value="Glyco_transf_4"/>
    <property type="match status" value="1"/>
</dbReference>
<dbReference type="AlphaFoldDB" id="A0A846MU18"/>
<gene>
    <name evidence="3" type="ORF">FHS83_000047</name>
</gene>
<feature type="domain" description="Glycosyltransferase subfamily 4-like N-terminal" evidence="2">
    <location>
        <begin position="11"/>
        <end position="167"/>
    </location>
</feature>
<name>A0A846MU18_9PROT</name>
<dbReference type="RefSeq" id="WP_167079713.1">
    <property type="nucleotide sequence ID" value="NZ_BAAADC010000001.1"/>
</dbReference>
<dbReference type="PANTHER" id="PTHR45947">
    <property type="entry name" value="SULFOQUINOVOSYL TRANSFERASE SQD2"/>
    <property type="match status" value="1"/>
</dbReference>
<protein>
    <submittedName>
        <fullName evidence="3">Glycosyltransferase involved in cell wall biosynthesis</fullName>
    </submittedName>
</protein>
<sequence>MLLHVFPSFVVGGSQMRFAALANRFGRAFRHVVISMDGRTDCRERLAPGLDVSFPVLGFRRRDTLGNIRLFRKLLSELKPQRLITYNWGSIECAIANWPGLAPHIHIEDGFGPEEAQGQLRRRVLTRRYVLARSTVVLPSQTLFRLARDVWRLPRLRYVPNGVDCRRFGAPSIKPLAIPGDGPLIGTVAVLRPEKNLSRLIEAVRLVRQKRPCRLVIAGDGPERAKLEREAAPLGEEVSFLGQTSETDRVYAALSVLALSSDTEQMPTAVLEAMAAGLPIAATDVGDVREMVCADNRAFIVPKSAEALAGALEALLSDSEQAKSIGAMNKVMAASRYDQEQMFEAYEALFCGTKVMEPVA</sequence>
<dbReference type="Proteomes" id="UP000570514">
    <property type="component" value="Unassembled WGS sequence"/>
</dbReference>
<evidence type="ECO:0000259" key="1">
    <source>
        <dbReference type="Pfam" id="PF00534"/>
    </source>
</evidence>
<keyword evidence="3" id="KW-0808">Transferase</keyword>
<dbReference type="InterPro" id="IPR001296">
    <property type="entry name" value="Glyco_trans_1"/>
</dbReference>
<dbReference type="EMBL" id="JAASRM010000001">
    <property type="protein sequence ID" value="NIK86729.1"/>
    <property type="molecule type" value="Genomic_DNA"/>
</dbReference>
<accession>A0A846MU18</accession>
<dbReference type="CDD" id="cd03801">
    <property type="entry name" value="GT4_PimA-like"/>
    <property type="match status" value="1"/>
</dbReference>
<dbReference type="Gene3D" id="3.40.50.2000">
    <property type="entry name" value="Glycogen Phosphorylase B"/>
    <property type="match status" value="2"/>
</dbReference>
<dbReference type="InterPro" id="IPR050194">
    <property type="entry name" value="Glycosyltransferase_grp1"/>
</dbReference>
<dbReference type="PANTHER" id="PTHR45947:SF3">
    <property type="entry name" value="SULFOQUINOVOSYL TRANSFERASE SQD2"/>
    <property type="match status" value="1"/>
</dbReference>
<feature type="domain" description="Glycosyl transferase family 1" evidence="1">
    <location>
        <begin position="174"/>
        <end position="327"/>
    </location>
</feature>
<keyword evidence="4" id="KW-1185">Reference proteome</keyword>
<evidence type="ECO:0000259" key="2">
    <source>
        <dbReference type="Pfam" id="PF13439"/>
    </source>
</evidence>
<reference evidence="3 4" key="1">
    <citation type="submission" date="2020-03" db="EMBL/GenBank/DDBJ databases">
        <title>Genomic Encyclopedia of Type Strains, Phase IV (KMG-IV): sequencing the most valuable type-strain genomes for metagenomic binning, comparative biology and taxonomic classification.</title>
        <authorList>
            <person name="Goeker M."/>
        </authorList>
    </citation>
    <scope>NUCLEOTIDE SEQUENCE [LARGE SCALE GENOMIC DNA]</scope>
    <source>
        <strain evidence="3 4">DSM 19867</strain>
    </source>
</reference>
<evidence type="ECO:0000313" key="4">
    <source>
        <dbReference type="Proteomes" id="UP000570514"/>
    </source>
</evidence>
<dbReference type="Pfam" id="PF00534">
    <property type="entry name" value="Glycos_transf_1"/>
    <property type="match status" value="1"/>
</dbReference>
<dbReference type="GO" id="GO:0016757">
    <property type="term" value="F:glycosyltransferase activity"/>
    <property type="evidence" value="ECO:0007669"/>
    <property type="project" value="InterPro"/>
</dbReference>
<evidence type="ECO:0000313" key="3">
    <source>
        <dbReference type="EMBL" id="NIK86729.1"/>
    </source>
</evidence>
<comment type="caution">
    <text evidence="3">The sequence shown here is derived from an EMBL/GenBank/DDBJ whole genome shotgun (WGS) entry which is preliminary data.</text>
</comment>
<dbReference type="SUPFAM" id="SSF53756">
    <property type="entry name" value="UDP-Glycosyltransferase/glycogen phosphorylase"/>
    <property type="match status" value="1"/>
</dbReference>
<organism evidence="3 4">
    <name type="scientific">Rhizomicrobium palustre</name>
    <dbReference type="NCBI Taxonomy" id="189966"/>
    <lineage>
        <taxon>Bacteria</taxon>
        <taxon>Pseudomonadati</taxon>
        <taxon>Pseudomonadota</taxon>
        <taxon>Alphaproteobacteria</taxon>
        <taxon>Micropepsales</taxon>
        <taxon>Micropepsaceae</taxon>
        <taxon>Rhizomicrobium</taxon>
    </lineage>
</organism>